<feature type="transmembrane region" description="Helical" evidence="1">
    <location>
        <begin position="200"/>
        <end position="221"/>
    </location>
</feature>
<name>A0ABU9Q3G0_9BURK</name>
<dbReference type="RefSeq" id="WP_342831807.1">
    <property type="nucleotide sequence ID" value="NZ_JBANDC010000033.1"/>
</dbReference>
<keyword evidence="3" id="KW-1185">Reference proteome</keyword>
<organism evidence="2 3">
    <name type="scientific">Collimonas rhizosphaerae</name>
    <dbReference type="NCBI Taxonomy" id="3126357"/>
    <lineage>
        <taxon>Bacteria</taxon>
        <taxon>Pseudomonadati</taxon>
        <taxon>Pseudomonadota</taxon>
        <taxon>Betaproteobacteria</taxon>
        <taxon>Burkholderiales</taxon>
        <taxon>Oxalobacteraceae</taxon>
        <taxon>Collimonas</taxon>
    </lineage>
</organism>
<evidence type="ECO:0000256" key="1">
    <source>
        <dbReference type="SAM" id="Phobius"/>
    </source>
</evidence>
<reference evidence="2 3" key="1">
    <citation type="submission" date="2024-02" db="EMBL/GenBank/DDBJ databases">
        <title>Draft genome sequence of Collimonas sp. strain H4R21, an effective mineral-weathering bacterial strain isolated from the beech rhizosphere.</title>
        <authorList>
            <person name="Morin E."/>
            <person name="Uroz S."/>
            <person name="Leveau J.H.J."/>
            <person name="Kumar R."/>
            <person name="Rey M.W."/>
            <person name="Pham J."/>
        </authorList>
    </citation>
    <scope>NUCLEOTIDE SEQUENCE [LARGE SCALE GENOMIC DNA]</scope>
    <source>
        <strain evidence="2 3">H4R21</strain>
    </source>
</reference>
<dbReference type="Proteomes" id="UP001495910">
    <property type="component" value="Unassembled WGS sequence"/>
</dbReference>
<evidence type="ECO:0000313" key="3">
    <source>
        <dbReference type="Proteomes" id="UP001495910"/>
    </source>
</evidence>
<proteinExistence type="predicted"/>
<comment type="caution">
    <text evidence="2">The sequence shown here is derived from an EMBL/GenBank/DDBJ whole genome shotgun (WGS) entry which is preliminary data.</text>
</comment>
<evidence type="ECO:0000313" key="2">
    <source>
        <dbReference type="EMBL" id="MEM4990776.1"/>
    </source>
</evidence>
<gene>
    <name evidence="2" type="ORF">V8G57_25535</name>
</gene>
<keyword evidence="1" id="KW-0472">Membrane</keyword>
<sequence length="300" mass="31053">MQQFLVSGMSWGISRKLFEEFVPAIGQLIGGKTSATAGAAYGQIAGAALGNLLGGVALGTAHYMTEHGVKKIRLAIGKGSEYAPKVSGEAMKQAIFIATFTTFMACKSMARSSLPKQKNGEEDAALAYALDIAFSAFGGAAAEGITQSLAKGFGKISANWSWDELKSRVIGGTAAGAASAMGDISTDITKARSDLPGSSLAAAGLGGAMNSVMALGSWFLVRKVMNDYYTARTSHSTAASGATRPEPSRNAEAEAVPINPHAVSPEEIMQLEQFVNSSAPLTTVSESMAAVQMAEQLARE</sequence>
<keyword evidence="1" id="KW-1133">Transmembrane helix</keyword>
<accession>A0ABU9Q3G0</accession>
<keyword evidence="1" id="KW-0812">Transmembrane</keyword>
<dbReference type="EMBL" id="JBANDC010000033">
    <property type="protein sequence ID" value="MEM4990776.1"/>
    <property type="molecule type" value="Genomic_DNA"/>
</dbReference>
<protein>
    <submittedName>
        <fullName evidence="2">Type III effector</fullName>
    </submittedName>
</protein>